<dbReference type="AlphaFoldDB" id="A0A847SCL1"/>
<dbReference type="RefSeq" id="WP_168737275.1">
    <property type="nucleotide sequence ID" value="NZ_JABAHZ010000001.1"/>
</dbReference>
<evidence type="ECO:0000313" key="3">
    <source>
        <dbReference type="Proteomes" id="UP000552864"/>
    </source>
</evidence>
<dbReference type="Gene3D" id="3.40.50.880">
    <property type="match status" value="2"/>
</dbReference>
<dbReference type="PANTHER" id="PTHR43130">
    <property type="entry name" value="ARAC-FAMILY TRANSCRIPTIONAL REGULATOR"/>
    <property type="match status" value="1"/>
</dbReference>
<dbReference type="SUPFAM" id="SSF52317">
    <property type="entry name" value="Class I glutamine amidotransferase-like"/>
    <property type="match status" value="2"/>
</dbReference>
<dbReference type="InterPro" id="IPR029062">
    <property type="entry name" value="Class_I_gatase-like"/>
</dbReference>
<dbReference type="Pfam" id="PF01965">
    <property type="entry name" value="DJ-1_PfpI"/>
    <property type="match status" value="1"/>
</dbReference>
<organism evidence="2 3">
    <name type="scientific">Chitinophaga eiseniae</name>
    <dbReference type="NCBI Taxonomy" id="634771"/>
    <lineage>
        <taxon>Bacteria</taxon>
        <taxon>Pseudomonadati</taxon>
        <taxon>Bacteroidota</taxon>
        <taxon>Chitinophagia</taxon>
        <taxon>Chitinophagales</taxon>
        <taxon>Chitinophagaceae</taxon>
        <taxon>Chitinophaga</taxon>
    </lineage>
</organism>
<reference evidence="2 3" key="1">
    <citation type="submission" date="2020-04" db="EMBL/GenBank/DDBJ databases">
        <authorList>
            <person name="Yin C."/>
        </authorList>
    </citation>
    <scope>NUCLEOTIDE SEQUENCE [LARGE SCALE GENOMIC DNA]</scope>
    <source>
        <strain evidence="2 3">Ak56</strain>
    </source>
</reference>
<protein>
    <recommendedName>
        <fullName evidence="1">DJ-1/PfpI domain-containing protein</fullName>
    </recommendedName>
</protein>
<proteinExistence type="predicted"/>
<feature type="domain" description="DJ-1/PfpI" evidence="1">
    <location>
        <begin position="54"/>
        <end position="201"/>
    </location>
</feature>
<sequence length="395" mass="43998">MHLITKAGLALAAVACLAVTFHGCKPLKAFYTFPEYRGHHDFHYAAPVYDPAKKTVFIVADNRGTELFDMMAPFYLFQATGKANVFLVAPEKKPVILRKGLYVLPHLSFQEAALLPQKPDVLVVPALSAMDRQGQDSAIVRWIRQQYADSTLLLSVCQGSLTMAATGLYHDKPITTHASELRKNQQQFPELAWVRDTGVTAAGNCYSTAGVANAVTGSLVVIKRLFGTVILRQVIQDIGYPYNDVSLRHQSLEVNGAAKWRIARKIFFGANQHVGVLLTDGVNELQLAAIMDTYYRTFPASIRSFSAGNRPVVSRFGLTLIPTGNTREHPLDELHVPGLREAGVDECRQRNPRLQVIPYDTTRHPYTINVCLARIRQQYGPSFALMVERMLDYQP</sequence>
<dbReference type="EMBL" id="JABAHZ010000001">
    <property type="protein sequence ID" value="NLR77914.1"/>
    <property type="molecule type" value="Genomic_DNA"/>
</dbReference>
<dbReference type="Proteomes" id="UP000552864">
    <property type="component" value="Unassembled WGS sequence"/>
</dbReference>
<comment type="caution">
    <text evidence="2">The sequence shown here is derived from an EMBL/GenBank/DDBJ whole genome shotgun (WGS) entry which is preliminary data.</text>
</comment>
<accession>A0A847SCL1</accession>
<dbReference type="InterPro" id="IPR052158">
    <property type="entry name" value="INH-QAR"/>
</dbReference>
<dbReference type="PANTHER" id="PTHR43130:SF3">
    <property type="entry name" value="HTH-TYPE TRANSCRIPTIONAL REGULATOR RV1931C"/>
    <property type="match status" value="1"/>
</dbReference>
<dbReference type="InterPro" id="IPR002818">
    <property type="entry name" value="DJ-1/PfpI"/>
</dbReference>
<evidence type="ECO:0000259" key="1">
    <source>
        <dbReference type="Pfam" id="PF01965"/>
    </source>
</evidence>
<gene>
    <name evidence="2" type="ORF">HGH91_04720</name>
</gene>
<evidence type="ECO:0000313" key="2">
    <source>
        <dbReference type="EMBL" id="NLR77914.1"/>
    </source>
</evidence>
<name>A0A847SCL1_9BACT</name>
<keyword evidence="3" id="KW-1185">Reference proteome</keyword>